<reference evidence="2" key="1">
    <citation type="submission" date="2023-07" db="EMBL/GenBank/DDBJ databases">
        <title>Genomic Encyclopedia of Type Strains, Phase IV (KMG-IV): sequencing the most valuable type-strain genomes for metagenomic binning, comparative biology and taxonomic classification.</title>
        <authorList>
            <person name="Goeker M."/>
        </authorList>
    </citation>
    <scope>NUCLEOTIDE SEQUENCE</scope>
    <source>
        <strain evidence="2">DSM 24202</strain>
    </source>
</reference>
<protein>
    <submittedName>
        <fullName evidence="2">Uncharacterized protein</fullName>
    </submittedName>
</protein>
<organism evidence="2 3">
    <name type="scientific">Oligosphaera ethanolica</name>
    <dbReference type="NCBI Taxonomy" id="760260"/>
    <lineage>
        <taxon>Bacteria</taxon>
        <taxon>Pseudomonadati</taxon>
        <taxon>Lentisphaerota</taxon>
        <taxon>Oligosphaeria</taxon>
        <taxon>Oligosphaerales</taxon>
        <taxon>Oligosphaeraceae</taxon>
        <taxon>Oligosphaera</taxon>
    </lineage>
</organism>
<dbReference type="AlphaFoldDB" id="A0AAE3VFY4"/>
<dbReference type="EMBL" id="JAUSVL010000001">
    <property type="protein sequence ID" value="MDQ0289681.1"/>
    <property type="molecule type" value="Genomic_DNA"/>
</dbReference>
<proteinExistence type="predicted"/>
<keyword evidence="3" id="KW-1185">Reference proteome</keyword>
<name>A0AAE3VFY4_9BACT</name>
<evidence type="ECO:0000313" key="3">
    <source>
        <dbReference type="Proteomes" id="UP001238163"/>
    </source>
</evidence>
<dbReference type="Proteomes" id="UP001238163">
    <property type="component" value="Unassembled WGS sequence"/>
</dbReference>
<accession>A0AAE3VFY4</accession>
<evidence type="ECO:0000256" key="1">
    <source>
        <dbReference type="SAM" id="MobiDB-lite"/>
    </source>
</evidence>
<evidence type="ECO:0000313" key="2">
    <source>
        <dbReference type="EMBL" id="MDQ0289681.1"/>
    </source>
</evidence>
<comment type="caution">
    <text evidence="2">The sequence shown here is derived from an EMBL/GenBank/DDBJ whole genome shotgun (WGS) entry which is preliminary data.</text>
</comment>
<gene>
    <name evidence="2" type="ORF">J3R75_001788</name>
</gene>
<sequence>MHWTVETFWTMGNDALDSWERRRPGGTAWRQRCGEDSRTHEAWSHGLDRGDFLDHGE</sequence>
<feature type="region of interest" description="Disordered" evidence="1">
    <location>
        <begin position="20"/>
        <end position="42"/>
    </location>
</feature>
<feature type="compositionally biased region" description="Basic and acidic residues" evidence="1">
    <location>
        <begin position="32"/>
        <end position="42"/>
    </location>
</feature>